<reference evidence="2" key="1">
    <citation type="submission" date="2023-01" db="EMBL/GenBank/DDBJ databases">
        <authorList>
            <person name="Van Ghelder C."/>
            <person name="Rancurel C."/>
        </authorList>
    </citation>
    <scope>NUCLEOTIDE SEQUENCE</scope>
    <source>
        <strain evidence="2">CNCM I-4278</strain>
    </source>
</reference>
<feature type="signal peptide" evidence="1">
    <location>
        <begin position="1"/>
        <end position="19"/>
    </location>
</feature>
<protein>
    <recommendedName>
        <fullName evidence="4">SGNH hydrolase-type esterase domain-containing protein</fullName>
    </recommendedName>
</protein>
<evidence type="ECO:0008006" key="4">
    <source>
        <dbReference type="Google" id="ProtNLM"/>
    </source>
</evidence>
<dbReference type="Proteomes" id="UP001152607">
    <property type="component" value="Unassembled WGS sequence"/>
</dbReference>
<dbReference type="Pfam" id="PF00657">
    <property type="entry name" value="Lipase_GDSL"/>
    <property type="match status" value="1"/>
</dbReference>
<keyword evidence="3" id="KW-1185">Reference proteome</keyword>
<sequence length="408" mass="45498">MASHIAFLTLAFLSSFANSIPVASQGSTIDVRSDVQTESRFSYPLDKRQQKLFPLRVLPLGASITYGTASSDGNGYRKALRDQLRFSGWEVNMVGNQQGGRMTDNDNSGYPGFRVDEILTKAEQVVGRQPNVITINAGTNDAVQNKTGLPVEEVGKRMDQMLDLLYEKIPGVTILFSTLLTNKGATTDSRVKNIVNPQYRALVERRRKQNQRIVLAEMYESDTPWLSKNELSDGTHPTDAGYKKMAAIWWAAFQEADKAGMLQPPNKATLLQRCEQPAKIEGSKIQLPANFYGPVEPLQFAEAAKNDAQEALWRKDNDGYYVYKWINNEFVDGARMDIKSNCWAKDVRWLDVNGDGLVDFICLDKNRALDIQINKGNYPPTFENVGKCTVPHIGDDGAVADPLLPKKP</sequence>
<dbReference type="InterPro" id="IPR036514">
    <property type="entry name" value="SGNH_hydro_sf"/>
</dbReference>
<keyword evidence="1" id="KW-0732">Signal</keyword>
<dbReference type="OrthoDB" id="3915838at2759"/>
<dbReference type="AlphaFoldDB" id="A0A9W4U8Y5"/>
<name>A0A9W4U8Y5_9PLEO</name>
<dbReference type="PANTHER" id="PTHR30383:SF31">
    <property type="entry name" value="SGNH HYDROLASE-TYPE ESTERASE DOMAIN-CONTAINING PROTEIN-RELATED"/>
    <property type="match status" value="1"/>
</dbReference>
<dbReference type="SUPFAM" id="SSF52266">
    <property type="entry name" value="SGNH hydrolase"/>
    <property type="match status" value="1"/>
</dbReference>
<dbReference type="GO" id="GO:0004622">
    <property type="term" value="F:phosphatidylcholine lysophospholipase activity"/>
    <property type="evidence" value="ECO:0007669"/>
    <property type="project" value="TreeGrafter"/>
</dbReference>
<feature type="chain" id="PRO_5040782682" description="SGNH hydrolase-type esterase domain-containing protein" evidence="1">
    <location>
        <begin position="20"/>
        <end position="408"/>
    </location>
</feature>
<dbReference type="PANTHER" id="PTHR30383">
    <property type="entry name" value="THIOESTERASE 1/PROTEASE 1/LYSOPHOSPHOLIPASE L1"/>
    <property type="match status" value="1"/>
</dbReference>
<organism evidence="2 3">
    <name type="scientific">Periconia digitata</name>
    <dbReference type="NCBI Taxonomy" id="1303443"/>
    <lineage>
        <taxon>Eukaryota</taxon>
        <taxon>Fungi</taxon>
        <taxon>Dikarya</taxon>
        <taxon>Ascomycota</taxon>
        <taxon>Pezizomycotina</taxon>
        <taxon>Dothideomycetes</taxon>
        <taxon>Pleosporomycetidae</taxon>
        <taxon>Pleosporales</taxon>
        <taxon>Massarineae</taxon>
        <taxon>Periconiaceae</taxon>
        <taxon>Periconia</taxon>
    </lineage>
</organism>
<gene>
    <name evidence="2" type="ORF">PDIGIT_LOCUS4023</name>
</gene>
<proteinExistence type="predicted"/>
<dbReference type="InterPro" id="IPR051532">
    <property type="entry name" value="Ester_Hydrolysis_Enzymes"/>
</dbReference>
<comment type="caution">
    <text evidence="2">The sequence shown here is derived from an EMBL/GenBank/DDBJ whole genome shotgun (WGS) entry which is preliminary data.</text>
</comment>
<evidence type="ECO:0000256" key="1">
    <source>
        <dbReference type="SAM" id="SignalP"/>
    </source>
</evidence>
<accession>A0A9W4U8Y5</accession>
<dbReference type="Gene3D" id="3.40.50.1110">
    <property type="entry name" value="SGNH hydrolase"/>
    <property type="match status" value="1"/>
</dbReference>
<dbReference type="EMBL" id="CAOQHR010000002">
    <property type="protein sequence ID" value="CAI6328793.1"/>
    <property type="molecule type" value="Genomic_DNA"/>
</dbReference>
<dbReference type="CDD" id="cd01833">
    <property type="entry name" value="XynB_like"/>
    <property type="match status" value="1"/>
</dbReference>
<evidence type="ECO:0000313" key="3">
    <source>
        <dbReference type="Proteomes" id="UP001152607"/>
    </source>
</evidence>
<dbReference type="InterPro" id="IPR001087">
    <property type="entry name" value="GDSL"/>
</dbReference>
<evidence type="ECO:0000313" key="2">
    <source>
        <dbReference type="EMBL" id="CAI6328793.1"/>
    </source>
</evidence>